<dbReference type="Proteomes" id="UP000030764">
    <property type="component" value="Unassembled WGS sequence"/>
</dbReference>
<sequence>MSDELAQRNVFDKSDEEDSDAELQLAFAKGLLKPGLNVELPAVEAPINNKSGLEAKLKELKRPLAWIEKMSVISRCSDPPVKDDDFQLELCFYEQAKRSLLTVWKKMSVLPQLNFRPADYFSEMVKTDEHMLKIREKQLNYFNAKLRSNARKGQQKKGRKAKSKIRSAKNRSKEPPAPLAN</sequence>
<dbReference type="EMBL" id="KL367505">
    <property type="protein sequence ID" value="KFD68376.1"/>
    <property type="molecule type" value="Genomic_DNA"/>
</dbReference>
<name>A0A085M3N7_9BILA</name>
<evidence type="ECO:0000313" key="8">
    <source>
        <dbReference type="EMBL" id="KFD51833.1"/>
    </source>
</evidence>
<dbReference type="Pfam" id="PF05890">
    <property type="entry name" value="Ebp2"/>
    <property type="match status" value="1"/>
</dbReference>
<proteinExistence type="inferred from homology"/>
<organism evidence="8 10">
    <name type="scientific">Trichuris suis</name>
    <name type="common">pig whipworm</name>
    <dbReference type="NCBI Taxonomy" id="68888"/>
    <lineage>
        <taxon>Eukaryota</taxon>
        <taxon>Metazoa</taxon>
        <taxon>Ecdysozoa</taxon>
        <taxon>Nematoda</taxon>
        <taxon>Enoplea</taxon>
        <taxon>Dorylaimia</taxon>
        <taxon>Trichinellida</taxon>
        <taxon>Trichuridae</taxon>
        <taxon>Trichuris</taxon>
    </lineage>
</organism>
<reference evidence="8 10" key="1">
    <citation type="journal article" date="2014" name="Nat. Genet.">
        <title>Genome and transcriptome of the porcine whipworm Trichuris suis.</title>
        <authorList>
            <person name="Jex A.R."/>
            <person name="Nejsum P."/>
            <person name="Schwarz E.M."/>
            <person name="Hu L."/>
            <person name="Young N.D."/>
            <person name="Hall R.S."/>
            <person name="Korhonen P.K."/>
            <person name="Liao S."/>
            <person name="Thamsborg S."/>
            <person name="Xia J."/>
            <person name="Xu P."/>
            <person name="Wang S."/>
            <person name="Scheerlinck J.P."/>
            <person name="Hofmann A."/>
            <person name="Sternberg P.W."/>
            <person name="Wang J."/>
            <person name="Gasser R.B."/>
        </authorList>
    </citation>
    <scope>NUCLEOTIDE SEQUENCE [LARGE SCALE GENOMIC DNA]</scope>
    <source>
        <strain evidence="9">DCEP-RM93F</strain>
        <strain evidence="8">DCEP-RM93M</strain>
    </source>
</reference>
<keyword evidence="4" id="KW-0690">Ribosome biogenesis</keyword>
<keyword evidence="5" id="KW-0175">Coiled coil</keyword>
<keyword evidence="6" id="KW-0539">Nucleus</keyword>
<dbReference type="AlphaFoldDB" id="A0A085M3N7"/>
<comment type="function">
    <text evidence="1">Required for the processing of the 27S pre-rRNA.</text>
</comment>
<keyword evidence="10" id="KW-1185">Reference proteome</keyword>
<dbReference type="GO" id="GO:0030687">
    <property type="term" value="C:preribosome, large subunit precursor"/>
    <property type="evidence" value="ECO:0007669"/>
    <property type="project" value="TreeGrafter"/>
</dbReference>
<dbReference type="GO" id="GO:0005730">
    <property type="term" value="C:nucleolus"/>
    <property type="evidence" value="ECO:0007669"/>
    <property type="project" value="UniProtKB-SubCell"/>
</dbReference>
<evidence type="ECO:0000313" key="9">
    <source>
        <dbReference type="EMBL" id="KFD68376.1"/>
    </source>
</evidence>
<dbReference type="PANTHER" id="PTHR13028">
    <property type="entry name" value="RRNA PROCESSING PROTEIN EBNA1-BINDING PROTEIN-RELATED"/>
    <property type="match status" value="1"/>
</dbReference>
<comment type="similarity">
    <text evidence="3">Belongs to the EBP2 family.</text>
</comment>
<protein>
    <submittedName>
        <fullName evidence="8">Uncharacterized protein</fullName>
    </submittedName>
</protein>
<evidence type="ECO:0000256" key="6">
    <source>
        <dbReference type="ARBA" id="ARBA00023242"/>
    </source>
</evidence>
<dbReference type="InterPro" id="IPR008610">
    <property type="entry name" value="Ebp2"/>
</dbReference>
<evidence type="ECO:0000256" key="2">
    <source>
        <dbReference type="ARBA" id="ARBA00004604"/>
    </source>
</evidence>
<evidence type="ECO:0000256" key="4">
    <source>
        <dbReference type="ARBA" id="ARBA00022517"/>
    </source>
</evidence>
<evidence type="ECO:0000313" key="10">
    <source>
        <dbReference type="Proteomes" id="UP000030764"/>
    </source>
</evidence>
<evidence type="ECO:0000256" key="5">
    <source>
        <dbReference type="ARBA" id="ARBA00023054"/>
    </source>
</evidence>
<evidence type="ECO:0000256" key="3">
    <source>
        <dbReference type="ARBA" id="ARBA00007336"/>
    </source>
</evidence>
<dbReference type="GO" id="GO:0006364">
    <property type="term" value="P:rRNA processing"/>
    <property type="evidence" value="ECO:0007669"/>
    <property type="project" value="TreeGrafter"/>
</dbReference>
<evidence type="ECO:0000256" key="1">
    <source>
        <dbReference type="ARBA" id="ARBA00003387"/>
    </source>
</evidence>
<dbReference type="Proteomes" id="UP000030758">
    <property type="component" value="Unassembled WGS sequence"/>
</dbReference>
<comment type="subcellular location">
    <subcellularLocation>
        <location evidence="2">Nucleus</location>
        <location evidence="2">Nucleolus</location>
    </subcellularLocation>
</comment>
<dbReference type="EMBL" id="KL363235">
    <property type="protein sequence ID" value="KFD51833.1"/>
    <property type="molecule type" value="Genomic_DNA"/>
</dbReference>
<dbReference type="GO" id="GO:0034399">
    <property type="term" value="C:nuclear periphery"/>
    <property type="evidence" value="ECO:0007669"/>
    <property type="project" value="TreeGrafter"/>
</dbReference>
<evidence type="ECO:0000256" key="7">
    <source>
        <dbReference type="SAM" id="MobiDB-lite"/>
    </source>
</evidence>
<feature type="region of interest" description="Disordered" evidence="7">
    <location>
        <begin position="145"/>
        <end position="181"/>
    </location>
</feature>
<accession>A0A085M3N7</accession>
<gene>
    <name evidence="8" type="ORF">M513_07360</name>
    <name evidence="9" type="ORF">M514_07360</name>
</gene>
<dbReference type="PANTHER" id="PTHR13028:SF0">
    <property type="entry name" value="RRNA-PROCESSING PROTEIN EBP2-RELATED"/>
    <property type="match status" value="1"/>
</dbReference>
<feature type="compositionally biased region" description="Basic residues" evidence="7">
    <location>
        <begin position="148"/>
        <end position="170"/>
    </location>
</feature>
<dbReference type="GO" id="GO:0042273">
    <property type="term" value="P:ribosomal large subunit biogenesis"/>
    <property type="evidence" value="ECO:0007669"/>
    <property type="project" value="TreeGrafter"/>
</dbReference>